<evidence type="ECO:0000256" key="1">
    <source>
        <dbReference type="ARBA" id="ARBA00023015"/>
    </source>
</evidence>
<accession>A0ABU2NMJ4</accession>
<evidence type="ECO:0000256" key="3">
    <source>
        <dbReference type="ARBA" id="ARBA00023163"/>
    </source>
</evidence>
<dbReference type="InterPro" id="IPR029016">
    <property type="entry name" value="GAF-like_dom_sf"/>
</dbReference>
<dbReference type="InterPro" id="IPR036390">
    <property type="entry name" value="WH_DNA-bd_sf"/>
</dbReference>
<dbReference type="PANTHER" id="PTHR30136:SF24">
    <property type="entry name" value="HTH-TYPE TRANSCRIPTIONAL REPRESSOR ALLR"/>
    <property type="match status" value="1"/>
</dbReference>
<evidence type="ECO:0000256" key="2">
    <source>
        <dbReference type="ARBA" id="ARBA00023125"/>
    </source>
</evidence>
<dbReference type="RefSeq" id="WP_311672103.1">
    <property type="nucleotide sequence ID" value="NZ_JAVREQ010000003.1"/>
</dbReference>
<proteinExistence type="predicted"/>
<dbReference type="PANTHER" id="PTHR30136">
    <property type="entry name" value="HELIX-TURN-HELIX TRANSCRIPTIONAL REGULATOR, ICLR FAMILY"/>
    <property type="match status" value="1"/>
</dbReference>
<comment type="caution">
    <text evidence="6">The sequence shown here is derived from an EMBL/GenBank/DDBJ whole genome shotgun (WGS) entry which is preliminary data.</text>
</comment>
<gene>
    <name evidence="6" type="ORF">RM572_05310</name>
</gene>
<dbReference type="Proteomes" id="UP001183414">
    <property type="component" value="Unassembled WGS sequence"/>
</dbReference>
<dbReference type="SUPFAM" id="SSF55781">
    <property type="entry name" value="GAF domain-like"/>
    <property type="match status" value="1"/>
</dbReference>
<feature type="domain" description="HTH iclR-type" evidence="4">
    <location>
        <begin position="7"/>
        <end position="67"/>
    </location>
</feature>
<evidence type="ECO:0000259" key="5">
    <source>
        <dbReference type="PROSITE" id="PS51078"/>
    </source>
</evidence>
<dbReference type="InterPro" id="IPR005471">
    <property type="entry name" value="Tscrpt_reg_IclR_N"/>
</dbReference>
<feature type="domain" description="IclR-ED" evidence="5">
    <location>
        <begin position="68"/>
        <end position="248"/>
    </location>
</feature>
<dbReference type="InterPro" id="IPR050707">
    <property type="entry name" value="HTH_MetabolicPath_Reg"/>
</dbReference>
<dbReference type="Pfam" id="PF01614">
    <property type="entry name" value="IclR_C"/>
    <property type="match status" value="1"/>
</dbReference>
<dbReference type="SMART" id="SM00346">
    <property type="entry name" value="HTH_ICLR"/>
    <property type="match status" value="1"/>
</dbReference>
<dbReference type="PROSITE" id="PS51077">
    <property type="entry name" value="HTH_ICLR"/>
    <property type="match status" value="1"/>
</dbReference>
<name>A0ABU2NMJ4_9ACTN</name>
<keyword evidence="2" id="KW-0238">DNA-binding</keyword>
<evidence type="ECO:0000313" key="7">
    <source>
        <dbReference type="Proteomes" id="UP001183414"/>
    </source>
</evidence>
<dbReference type="Gene3D" id="3.30.450.40">
    <property type="match status" value="1"/>
</dbReference>
<evidence type="ECO:0000313" key="6">
    <source>
        <dbReference type="EMBL" id="MDT0378195.1"/>
    </source>
</evidence>
<reference evidence="7" key="1">
    <citation type="submission" date="2023-07" db="EMBL/GenBank/DDBJ databases">
        <title>30 novel species of actinomycetes from the DSMZ collection.</title>
        <authorList>
            <person name="Nouioui I."/>
        </authorList>
    </citation>
    <scope>NUCLEOTIDE SEQUENCE [LARGE SCALE GENOMIC DNA]</scope>
    <source>
        <strain evidence="7">DSM 42041</strain>
    </source>
</reference>
<evidence type="ECO:0000259" key="4">
    <source>
        <dbReference type="PROSITE" id="PS51077"/>
    </source>
</evidence>
<keyword evidence="3" id="KW-0804">Transcription</keyword>
<dbReference type="SUPFAM" id="SSF46785">
    <property type="entry name" value="Winged helix' DNA-binding domain"/>
    <property type="match status" value="1"/>
</dbReference>
<keyword evidence="7" id="KW-1185">Reference proteome</keyword>
<protein>
    <submittedName>
        <fullName evidence="6">IclR family transcriptional regulator</fullName>
    </submittedName>
</protein>
<dbReference type="Gene3D" id="1.10.10.10">
    <property type="entry name" value="Winged helix-like DNA-binding domain superfamily/Winged helix DNA-binding domain"/>
    <property type="match status" value="1"/>
</dbReference>
<sequence>MPGAPRSSSFARGLNVLAAVVDGGPQRADEVAARTGLSTSSVYRFVRRLVDDGFLEADGHGTYRVGPRLSRLQDGPGTGQTLRSLALPFLRDLVSETSETVLLTVPAGLSALVVESLDSPHSMRLSFAPGTLRPLHAGASAKALLAFAPQDVIDRVLGGRLERFTPGTPAKATLRTQLARIREQGYVVSRGEVDPHAVAIGVPVLPRGRLACALSIAGPEHRFDGNRAHTEVRALTAAARALASRIEDSARTLPAPPYSTT</sequence>
<organism evidence="6 7">
    <name type="scientific">Streptomyces hazeniae</name>
    <dbReference type="NCBI Taxonomy" id="3075538"/>
    <lineage>
        <taxon>Bacteria</taxon>
        <taxon>Bacillati</taxon>
        <taxon>Actinomycetota</taxon>
        <taxon>Actinomycetes</taxon>
        <taxon>Kitasatosporales</taxon>
        <taxon>Streptomycetaceae</taxon>
        <taxon>Streptomyces</taxon>
    </lineage>
</organism>
<keyword evidence="1" id="KW-0805">Transcription regulation</keyword>
<dbReference type="EMBL" id="JAVREQ010000003">
    <property type="protein sequence ID" value="MDT0378195.1"/>
    <property type="molecule type" value="Genomic_DNA"/>
</dbReference>
<dbReference type="InterPro" id="IPR014757">
    <property type="entry name" value="Tscrpt_reg_IclR_C"/>
</dbReference>
<dbReference type="PROSITE" id="PS51078">
    <property type="entry name" value="ICLR_ED"/>
    <property type="match status" value="1"/>
</dbReference>
<dbReference type="Pfam" id="PF09339">
    <property type="entry name" value="HTH_IclR"/>
    <property type="match status" value="1"/>
</dbReference>
<dbReference type="InterPro" id="IPR036388">
    <property type="entry name" value="WH-like_DNA-bd_sf"/>
</dbReference>